<dbReference type="OrthoDB" id="9887972at2759"/>
<feature type="non-terminal residue" evidence="2">
    <location>
        <position position="256"/>
    </location>
</feature>
<organism evidence="2 3">
    <name type="scientific">Ophiophagus hannah</name>
    <name type="common">King cobra</name>
    <name type="synonym">Naja hannah</name>
    <dbReference type="NCBI Taxonomy" id="8665"/>
    <lineage>
        <taxon>Eukaryota</taxon>
        <taxon>Metazoa</taxon>
        <taxon>Chordata</taxon>
        <taxon>Craniata</taxon>
        <taxon>Vertebrata</taxon>
        <taxon>Euteleostomi</taxon>
        <taxon>Lepidosauria</taxon>
        <taxon>Squamata</taxon>
        <taxon>Bifurcata</taxon>
        <taxon>Unidentata</taxon>
        <taxon>Episquamata</taxon>
        <taxon>Toxicofera</taxon>
        <taxon>Serpentes</taxon>
        <taxon>Colubroidea</taxon>
        <taxon>Elapidae</taxon>
        <taxon>Elapinae</taxon>
        <taxon>Ophiophagus</taxon>
    </lineage>
</organism>
<evidence type="ECO:0000256" key="1">
    <source>
        <dbReference type="SAM" id="MobiDB-lite"/>
    </source>
</evidence>
<reference evidence="2 3" key="1">
    <citation type="journal article" date="2013" name="Proc. Natl. Acad. Sci. U.S.A.">
        <title>The king cobra genome reveals dynamic gene evolution and adaptation in the snake venom system.</title>
        <authorList>
            <person name="Vonk F.J."/>
            <person name="Casewell N.R."/>
            <person name="Henkel C.V."/>
            <person name="Heimberg A.M."/>
            <person name="Jansen H.J."/>
            <person name="McCleary R.J."/>
            <person name="Kerkkamp H.M."/>
            <person name="Vos R.A."/>
            <person name="Guerreiro I."/>
            <person name="Calvete J.J."/>
            <person name="Wuster W."/>
            <person name="Woods A.E."/>
            <person name="Logan J.M."/>
            <person name="Harrison R.A."/>
            <person name="Castoe T.A."/>
            <person name="de Koning A.P."/>
            <person name="Pollock D.D."/>
            <person name="Yandell M."/>
            <person name="Calderon D."/>
            <person name="Renjifo C."/>
            <person name="Currier R.B."/>
            <person name="Salgado D."/>
            <person name="Pla D."/>
            <person name="Sanz L."/>
            <person name="Hyder A.S."/>
            <person name="Ribeiro J.M."/>
            <person name="Arntzen J.W."/>
            <person name="van den Thillart G.E."/>
            <person name="Boetzer M."/>
            <person name="Pirovano W."/>
            <person name="Dirks R.P."/>
            <person name="Spaink H.P."/>
            <person name="Duboule D."/>
            <person name="McGlinn E."/>
            <person name="Kini R.M."/>
            <person name="Richardson M.K."/>
        </authorList>
    </citation>
    <scope>NUCLEOTIDE SEQUENCE</scope>
    <source>
        <tissue evidence="2">Blood</tissue>
    </source>
</reference>
<dbReference type="AlphaFoldDB" id="V8N6X9"/>
<feature type="region of interest" description="Disordered" evidence="1">
    <location>
        <begin position="103"/>
        <end position="123"/>
    </location>
</feature>
<dbReference type="PANTHER" id="PTHR16518">
    <property type="entry name" value="G-PROTEIN COUPLED RECEPTOR 153, 162"/>
    <property type="match status" value="1"/>
</dbReference>
<evidence type="ECO:0000313" key="2">
    <source>
        <dbReference type="EMBL" id="ETE57661.1"/>
    </source>
</evidence>
<keyword evidence="3" id="KW-1185">Reference proteome</keyword>
<feature type="non-terminal residue" evidence="2">
    <location>
        <position position="1"/>
    </location>
</feature>
<dbReference type="PANTHER" id="PTHR16518:SF5">
    <property type="entry name" value="G-PROTEIN COUPLED RECEPTOR 153-RELATED"/>
    <property type="match status" value="1"/>
</dbReference>
<sequence>MYSPPFPDSLPGDVLTVDQIASYDLSALERGIPQVYAAKPVPEDKMQYLQVPPTRRFSHDETEIWTTSQISAYFQHWVAGEDITAELASLLLPQPRYDRRRTSVLSYQEERRPHRKRRKSAESPLSLKPFSCEDIHRQGGYKCFSKEDVADFVDEPIPRPTLRRPPVRSASVSLLPDAFPRRSTAVVLRDFPLTTFEREPQVLRSISVQGRGSSLTVPVPLPAQEDPRILFPKGSLDTPCHEQIHVELCESPGTED</sequence>
<name>V8N6X9_OPHHA</name>
<gene>
    <name evidence="2" type="primary">GPR153</name>
    <name evidence="2" type="ORF">L345_16620</name>
</gene>
<dbReference type="Proteomes" id="UP000018936">
    <property type="component" value="Unassembled WGS sequence"/>
</dbReference>
<proteinExistence type="predicted"/>
<evidence type="ECO:0000313" key="3">
    <source>
        <dbReference type="Proteomes" id="UP000018936"/>
    </source>
</evidence>
<comment type="caution">
    <text evidence="2">The sequence shown here is derived from an EMBL/GenBank/DDBJ whole genome shotgun (WGS) entry which is preliminary data.</text>
</comment>
<dbReference type="InterPro" id="IPR022335">
    <property type="entry name" value="GPR153"/>
</dbReference>
<protein>
    <submittedName>
        <fullName evidence="2">Putative G-protein coupled receptor</fullName>
    </submittedName>
</protein>
<dbReference type="InterPro" id="IPR022347">
    <property type="entry name" value="GCR_153/162"/>
</dbReference>
<dbReference type="GO" id="GO:0004930">
    <property type="term" value="F:G protein-coupled receptor activity"/>
    <property type="evidence" value="ECO:0007669"/>
    <property type="project" value="InterPro"/>
</dbReference>
<keyword evidence="2" id="KW-0675">Receptor</keyword>
<dbReference type="EMBL" id="AZIM01007966">
    <property type="protein sequence ID" value="ETE57661.1"/>
    <property type="molecule type" value="Genomic_DNA"/>
</dbReference>
<dbReference type="PRINTS" id="PR01992">
    <property type="entry name" value="GPR153"/>
</dbReference>
<accession>V8N6X9</accession>
<dbReference type="GO" id="GO:0016020">
    <property type="term" value="C:membrane"/>
    <property type="evidence" value="ECO:0007669"/>
    <property type="project" value="InterPro"/>
</dbReference>